<reference evidence="2" key="1">
    <citation type="submission" date="2020-06" db="EMBL/GenBank/DDBJ databases">
        <authorList>
            <consortium name="Plant Systems Biology data submission"/>
        </authorList>
    </citation>
    <scope>NUCLEOTIDE SEQUENCE</scope>
    <source>
        <strain evidence="2">D6</strain>
    </source>
</reference>
<accession>A0A9N8HRX5</accession>
<keyword evidence="3" id="KW-1185">Reference proteome</keyword>
<dbReference type="EMBL" id="CAICTM010001448">
    <property type="protein sequence ID" value="CAB9523736.1"/>
    <property type="molecule type" value="Genomic_DNA"/>
</dbReference>
<name>A0A9N8HRX5_9STRA</name>
<organism evidence="2 3">
    <name type="scientific">Seminavis robusta</name>
    <dbReference type="NCBI Taxonomy" id="568900"/>
    <lineage>
        <taxon>Eukaryota</taxon>
        <taxon>Sar</taxon>
        <taxon>Stramenopiles</taxon>
        <taxon>Ochrophyta</taxon>
        <taxon>Bacillariophyta</taxon>
        <taxon>Bacillariophyceae</taxon>
        <taxon>Bacillariophycidae</taxon>
        <taxon>Naviculales</taxon>
        <taxon>Naviculaceae</taxon>
        <taxon>Seminavis</taxon>
    </lineage>
</organism>
<gene>
    <name evidence="2" type="ORF">SEMRO_1450_G273760.1</name>
</gene>
<comment type="caution">
    <text evidence="2">The sequence shown here is derived from an EMBL/GenBank/DDBJ whole genome shotgun (WGS) entry which is preliminary data.</text>
</comment>
<feature type="compositionally biased region" description="Low complexity" evidence="1">
    <location>
        <begin position="1"/>
        <end position="12"/>
    </location>
</feature>
<evidence type="ECO:0000313" key="3">
    <source>
        <dbReference type="Proteomes" id="UP001153069"/>
    </source>
</evidence>
<sequence length="80" mass="9021">MKPSTPTTSTTSNSYLQMNRRHSMQTMGQSSSSSQGEERSRFAANQARRMRVVEIIDAALSIIDDDLFDDDFDVQGDMQQ</sequence>
<proteinExistence type="predicted"/>
<feature type="region of interest" description="Disordered" evidence="1">
    <location>
        <begin position="1"/>
        <end position="46"/>
    </location>
</feature>
<dbReference type="Proteomes" id="UP001153069">
    <property type="component" value="Unassembled WGS sequence"/>
</dbReference>
<dbReference type="AlphaFoldDB" id="A0A9N8HRX5"/>
<evidence type="ECO:0000313" key="2">
    <source>
        <dbReference type="EMBL" id="CAB9523736.1"/>
    </source>
</evidence>
<protein>
    <submittedName>
        <fullName evidence="2">Uncharacterized protein</fullName>
    </submittedName>
</protein>
<evidence type="ECO:0000256" key="1">
    <source>
        <dbReference type="SAM" id="MobiDB-lite"/>
    </source>
</evidence>